<keyword evidence="2" id="KW-1185">Reference proteome</keyword>
<name>A0A6G1J9R4_9PLEO</name>
<dbReference type="EMBL" id="MU005576">
    <property type="protein sequence ID" value="KAF2686970.1"/>
    <property type="molecule type" value="Genomic_DNA"/>
</dbReference>
<protein>
    <submittedName>
        <fullName evidence="1">Uncharacterized protein</fullName>
    </submittedName>
</protein>
<sequence length="137" mass="15810">MRLLGVDGLATWNILRTFGDHVLHMGTLGQRSIRCAMLSREADMKQRHDFFKAGSTPVTEGLSRAMDSRISKMCYWCPPTICTPRLSMYTIFTPMWNGSIVLRRRRCYAEWYCDFPPELIDLLNSTGLTLWISFLHG</sequence>
<gene>
    <name evidence="1" type="ORF">K458DRAFT_204917</name>
</gene>
<proteinExistence type="predicted"/>
<accession>A0A6G1J9R4</accession>
<organism evidence="1 2">
    <name type="scientific">Lentithecium fluviatile CBS 122367</name>
    <dbReference type="NCBI Taxonomy" id="1168545"/>
    <lineage>
        <taxon>Eukaryota</taxon>
        <taxon>Fungi</taxon>
        <taxon>Dikarya</taxon>
        <taxon>Ascomycota</taxon>
        <taxon>Pezizomycotina</taxon>
        <taxon>Dothideomycetes</taxon>
        <taxon>Pleosporomycetidae</taxon>
        <taxon>Pleosporales</taxon>
        <taxon>Massarineae</taxon>
        <taxon>Lentitheciaceae</taxon>
        <taxon>Lentithecium</taxon>
    </lineage>
</organism>
<evidence type="ECO:0000313" key="1">
    <source>
        <dbReference type="EMBL" id="KAF2686970.1"/>
    </source>
</evidence>
<dbReference type="Proteomes" id="UP000799291">
    <property type="component" value="Unassembled WGS sequence"/>
</dbReference>
<reference evidence="1" key="1">
    <citation type="journal article" date="2020" name="Stud. Mycol.">
        <title>101 Dothideomycetes genomes: a test case for predicting lifestyles and emergence of pathogens.</title>
        <authorList>
            <person name="Haridas S."/>
            <person name="Albert R."/>
            <person name="Binder M."/>
            <person name="Bloem J."/>
            <person name="Labutti K."/>
            <person name="Salamov A."/>
            <person name="Andreopoulos B."/>
            <person name="Baker S."/>
            <person name="Barry K."/>
            <person name="Bills G."/>
            <person name="Bluhm B."/>
            <person name="Cannon C."/>
            <person name="Castanera R."/>
            <person name="Culley D."/>
            <person name="Daum C."/>
            <person name="Ezra D."/>
            <person name="Gonzalez J."/>
            <person name="Henrissat B."/>
            <person name="Kuo A."/>
            <person name="Liang C."/>
            <person name="Lipzen A."/>
            <person name="Lutzoni F."/>
            <person name="Magnuson J."/>
            <person name="Mondo S."/>
            <person name="Nolan M."/>
            <person name="Ohm R."/>
            <person name="Pangilinan J."/>
            <person name="Park H.-J."/>
            <person name="Ramirez L."/>
            <person name="Alfaro M."/>
            <person name="Sun H."/>
            <person name="Tritt A."/>
            <person name="Yoshinaga Y."/>
            <person name="Zwiers L.-H."/>
            <person name="Turgeon B."/>
            <person name="Goodwin S."/>
            <person name="Spatafora J."/>
            <person name="Crous P."/>
            <person name="Grigoriev I."/>
        </authorList>
    </citation>
    <scope>NUCLEOTIDE SEQUENCE</scope>
    <source>
        <strain evidence="1">CBS 122367</strain>
    </source>
</reference>
<evidence type="ECO:0000313" key="2">
    <source>
        <dbReference type="Proteomes" id="UP000799291"/>
    </source>
</evidence>
<dbReference type="AlphaFoldDB" id="A0A6G1J9R4"/>